<dbReference type="EMBL" id="CP182909">
    <property type="protein sequence ID" value="XPM65303.1"/>
    <property type="molecule type" value="Genomic_DNA"/>
</dbReference>
<organism evidence="1 2">
    <name type="scientific">Desertifilum tharense IPPAS B-1220</name>
    <dbReference type="NCBI Taxonomy" id="1781255"/>
    <lineage>
        <taxon>Bacteria</taxon>
        <taxon>Bacillati</taxon>
        <taxon>Cyanobacteriota</taxon>
        <taxon>Cyanophyceae</taxon>
        <taxon>Desertifilales</taxon>
        <taxon>Desertifilaceae</taxon>
        <taxon>Desertifilum</taxon>
    </lineage>
</organism>
<name>A0ACD5GWE7_9CYAN</name>
<evidence type="ECO:0000313" key="2">
    <source>
        <dbReference type="Proteomes" id="UP000095472"/>
    </source>
</evidence>
<dbReference type="Proteomes" id="UP000095472">
    <property type="component" value="Chromosome"/>
</dbReference>
<gene>
    <name evidence="1" type="ORF">BH720_006045</name>
</gene>
<reference evidence="1 2" key="1">
    <citation type="journal article" date="2016" name="Genome Announc.">
        <title>Draft Genome Sequence of the Thermotolerant Cyanobacterium Desertifilum sp. IPPAS B-1220.</title>
        <authorList>
            <person name="Mironov K.S."/>
            <person name="Sinetova M.A."/>
            <person name="Bolatkhan K."/>
            <person name="Zayadan B.K."/>
            <person name="Ustinova V.V."/>
            <person name="Kupriyanova E.V."/>
            <person name="Skrypnik A.N."/>
            <person name="Gogoleva N.E."/>
            <person name="Gogolev Y.V."/>
            <person name="Los D.A."/>
        </authorList>
    </citation>
    <scope>NUCLEOTIDE SEQUENCE [LARGE SCALE GENOMIC DNA]</scope>
    <source>
        <strain evidence="1 2">IPPAS B-1220</strain>
    </source>
</reference>
<accession>A0ACD5GWE7</accession>
<sequence>MGNKRQENSIIINSALSFPTQHSALYTQHSFPHSALSTLHSALLSPTQHSALYTQHSFPHSALSTLHSALFSPTQHSALCTQHSFPCARLCYTKVSRALKYLSI</sequence>
<protein>
    <submittedName>
        <fullName evidence="1">Uncharacterized protein</fullName>
    </submittedName>
</protein>
<evidence type="ECO:0000313" key="1">
    <source>
        <dbReference type="EMBL" id="XPM65303.1"/>
    </source>
</evidence>
<proteinExistence type="predicted"/>
<keyword evidence="2" id="KW-1185">Reference proteome</keyword>